<gene>
    <name evidence="1" type="ORF">L210DRAFT_957941</name>
</gene>
<organism evidence="1 2">
    <name type="scientific">Boletus edulis BED1</name>
    <dbReference type="NCBI Taxonomy" id="1328754"/>
    <lineage>
        <taxon>Eukaryota</taxon>
        <taxon>Fungi</taxon>
        <taxon>Dikarya</taxon>
        <taxon>Basidiomycota</taxon>
        <taxon>Agaricomycotina</taxon>
        <taxon>Agaricomycetes</taxon>
        <taxon>Agaricomycetidae</taxon>
        <taxon>Boletales</taxon>
        <taxon>Boletineae</taxon>
        <taxon>Boletaceae</taxon>
        <taxon>Boletoideae</taxon>
        <taxon>Boletus</taxon>
    </lineage>
</organism>
<dbReference type="Proteomes" id="UP001194468">
    <property type="component" value="Unassembled WGS sequence"/>
</dbReference>
<proteinExistence type="predicted"/>
<comment type="caution">
    <text evidence="1">The sequence shown here is derived from an EMBL/GenBank/DDBJ whole genome shotgun (WGS) entry which is preliminary data.</text>
</comment>
<protein>
    <submittedName>
        <fullName evidence="1">Uncharacterized protein</fullName>
    </submittedName>
</protein>
<evidence type="ECO:0000313" key="1">
    <source>
        <dbReference type="EMBL" id="KAF8444474.1"/>
    </source>
</evidence>
<keyword evidence="2" id="KW-1185">Reference proteome</keyword>
<accession>A0AAD4BZX6</accession>
<name>A0AAD4BZX6_BOLED</name>
<sequence length="300" mass="33498">MSPQAEESPDDVDYLLGDLCGDLLSDCRYTFMDHFEEMQHQMEEGKPTIMCLLHPDVELGLETNCDTMDESDDENVLFDDLASEIKGISEFLTHLLFSSPRIHFSDQQKRAVLEWATALGAPDVPSRFTVKLSQDRITELLQSPTEKIMSPSGNIFYLNSISKAIALDFANPLTRLTMQDYPMLMGLPDDLASPSVQVNGKVFFVDELLQQSTKGYFISTKLFQARVGPTLETKVLSLGNRVSQTDKGFAVDLEQVIVPVSTFSRTFEELSSCSDASGVTFTGSSHIYSIYYNGLSGWEY</sequence>
<reference evidence="1" key="1">
    <citation type="submission" date="2019-10" db="EMBL/GenBank/DDBJ databases">
        <authorList>
            <consortium name="DOE Joint Genome Institute"/>
            <person name="Kuo A."/>
            <person name="Miyauchi S."/>
            <person name="Kiss E."/>
            <person name="Drula E."/>
            <person name="Kohler A."/>
            <person name="Sanchez-Garcia M."/>
            <person name="Andreopoulos B."/>
            <person name="Barry K.W."/>
            <person name="Bonito G."/>
            <person name="Buee M."/>
            <person name="Carver A."/>
            <person name="Chen C."/>
            <person name="Cichocki N."/>
            <person name="Clum A."/>
            <person name="Culley D."/>
            <person name="Crous P.W."/>
            <person name="Fauchery L."/>
            <person name="Girlanda M."/>
            <person name="Hayes R."/>
            <person name="Keri Z."/>
            <person name="LaButti K."/>
            <person name="Lipzen A."/>
            <person name="Lombard V."/>
            <person name="Magnuson J."/>
            <person name="Maillard F."/>
            <person name="Morin E."/>
            <person name="Murat C."/>
            <person name="Nolan M."/>
            <person name="Ohm R."/>
            <person name="Pangilinan J."/>
            <person name="Pereira M."/>
            <person name="Perotto S."/>
            <person name="Peter M."/>
            <person name="Riley R."/>
            <person name="Sitrit Y."/>
            <person name="Stielow B."/>
            <person name="Szollosi G."/>
            <person name="Zifcakova L."/>
            <person name="Stursova M."/>
            <person name="Spatafora J.W."/>
            <person name="Tedersoo L."/>
            <person name="Vaario L.-M."/>
            <person name="Yamada A."/>
            <person name="Yan M."/>
            <person name="Wang P."/>
            <person name="Xu J."/>
            <person name="Bruns T."/>
            <person name="Baldrian P."/>
            <person name="Vilgalys R."/>
            <person name="Henrissat B."/>
            <person name="Grigoriev I.V."/>
            <person name="Hibbett D."/>
            <person name="Nagy L.G."/>
            <person name="Martin F.M."/>
        </authorList>
    </citation>
    <scope>NUCLEOTIDE SEQUENCE</scope>
    <source>
        <strain evidence="1">BED1</strain>
    </source>
</reference>
<reference evidence="1" key="2">
    <citation type="journal article" date="2020" name="Nat. Commun.">
        <title>Large-scale genome sequencing of mycorrhizal fungi provides insights into the early evolution of symbiotic traits.</title>
        <authorList>
            <person name="Miyauchi S."/>
            <person name="Kiss E."/>
            <person name="Kuo A."/>
            <person name="Drula E."/>
            <person name="Kohler A."/>
            <person name="Sanchez-Garcia M."/>
            <person name="Morin E."/>
            <person name="Andreopoulos B."/>
            <person name="Barry K.W."/>
            <person name="Bonito G."/>
            <person name="Buee M."/>
            <person name="Carver A."/>
            <person name="Chen C."/>
            <person name="Cichocki N."/>
            <person name="Clum A."/>
            <person name="Culley D."/>
            <person name="Crous P.W."/>
            <person name="Fauchery L."/>
            <person name="Girlanda M."/>
            <person name="Hayes R.D."/>
            <person name="Keri Z."/>
            <person name="LaButti K."/>
            <person name="Lipzen A."/>
            <person name="Lombard V."/>
            <person name="Magnuson J."/>
            <person name="Maillard F."/>
            <person name="Murat C."/>
            <person name="Nolan M."/>
            <person name="Ohm R.A."/>
            <person name="Pangilinan J."/>
            <person name="Pereira M.F."/>
            <person name="Perotto S."/>
            <person name="Peter M."/>
            <person name="Pfister S."/>
            <person name="Riley R."/>
            <person name="Sitrit Y."/>
            <person name="Stielow J.B."/>
            <person name="Szollosi G."/>
            <person name="Zifcakova L."/>
            <person name="Stursova M."/>
            <person name="Spatafora J.W."/>
            <person name="Tedersoo L."/>
            <person name="Vaario L.M."/>
            <person name="Yamada A."/>
            <person name="Yan M."/>
            <person name="Wang P."/>
            <person name="Xu J."/>
            <person name="Bruns T."/>
            <person name="Baldrian P."/>
            <person name="Vilgalys R."/>
            <person name="Dunand C."/>
            <person name="Henrissat B."/>
            <person name="Grigoriev I.V."/>
            <person name="Hibbett D."/>
            <person name="Nagy L.G."/>
            <person name="Martin F.M."/>
        </authorList>
    </citation>
    <scope>NUCLEOTIDE SEQUENCE</scope>
    <source>
        <strain evidence="1">BED1</strain>
    </source>
</reference>
<dbReference type="EMBL" id="WHUW01000006">
    <property type="protein sequence ID" value="KAF8444474.1"/>
    <property type="molecule type" value="Genomic_DNA"/>
</dbReference>
<evidence type="ECO:0000313" key="2">
    <source>
        <dbReference type="Proteomes" id="UP001194468"/>
    </source>
</evidence>
<dbReference type="AlphaFoldDB" id="A0AAD4BZX6"/>